<protein>
    <submittedName>
        <fullName evidence="2">Uncharacterized protein</fullName>
    </submittedName>
</protein>
<keyword evidence="3" id="KW-1185">Reference proteome</keyword>
<organism evidence="2 3">
    <name type="scientific">Bugula neritina</name>
    <name type="common">Brown bryozoan</name>
    <name type="synonym">Sertularia neritina</name>
    <dbReference type="NCBI Taxonomy" id="10212"/>
    <lineage>
        <taxon>Eukaryota</taxon>
        <taxon>Metazoa</taxon>
        <taxon>Spiralia</taxon>
        <taxon>Lophotrochozoa</taxon>
        <taxon>Bryozoa</taxon>
        <taxon>Gymnolaemata</taxon>
        <taxon>Cheilostomatida</taxon>
        <taxon>Flustrina</taxon>
        <taxon>Buguloidea</taxon>
        <taxon>Bugulidae</taxon>
        <taxon>Bugula</taxon>
    </lineage>
</organism>
<dbReference type="AlphaFoldDB" id="A0A7J7J3N2"/>
<comment type="caution">
    <text evidence="2">The sequence shown here is derived from an EMBL/GenBank/DDBJ whole genome shotgun (WGS) entry which is preliminary data.</text>
</comment>
<reference evidence="2" key="1">
    <citation type="submission" date="2020-06" db="EMBL/GenBank/DDBJ databases">
        <title>Draft genome of Bugula neritina, a colonial animal packing powerful symbionts and potential medicines.</title>
        <authorList>
            <person name="Rayko M."/>
        </authorList>
    </citation>
    <scope>NUCLEOTIDE SEQUENCE [LARGE SCALE GENOMIC DNA]</scope>
    <source>
        <strain evidence="2">Kwan_BN1</strain>
    </source>
</reference>
<dbReference type="EMBL" id="VXIV02003184">
    <property type="protein sequence ID" value="KAF6020256.1"/>
    <property type="molecule type" value="Genomic_DNA"/>
</dbReference>
<sequence length="179" mass="20877">MFERLTSEDCDLWYTEERPRRPLLYDSKGGSDRRARRRTDTDIRYLTDVLTAEQQVSHLSDAANSETRNDFSLSREQYSDSSPQTKVSRRKNTSEFSKQRRQTVSVDGIYFAKRVMSVEDNGVSNSQVAESEYMSDGDEFFLATDFDTPLPKLMYTQSVDYLDSLIRTEQHLHLDSTRR</sequence>
<dbReference type="Proteomes" id="UP000593567">
    <property type="component" value="Unassembled WGS sequence"/>
</dbReference>
<name>A0A7J7J3N2_BUGNE</name>
<proteinExistence type="predicted"/>
<gene>
    <name evidence="2" type="ORF">EB796_021438</name>
</gene>
<accession>A0A7J7J3N2</accession>
<evidence type="ECO:0000313" key="2">
    <source>
        <dbReference type="EMBL" id="KAF6020256.1"/>
    </source>
</evidence>
<feature type="region of interest" description="Disordered" evidence="1">
    <location>
        <begin position="57"/>
        <end position="100"/>
    </location>
</feature>
<evidence type="ECO:0000256" key="1">
    <source>
        <dbReference type="SAM" id="MobiDB-lite"/>
    </source>
</evidence>
<feature type="compositionally biased region" description="Polar residues" evidence="1">
    <location>
        <begin position="57"/>
        <end position="86"/>
    </location>
</feature>
<evidence type="ECO:0000313" key="3">
    <source>
        <dbReference type="Proteomes" id="UP000593567"/>
    </source>
</evidence>